<comment type="cofactor">
    <cofactor evidence="2">
        <name>Mn(2+)</name>
        <dbReference type="ChEBI" id="CHEBI:29035"/>
    </cofactor>
</comment>
<dbReference type="GO" id="GO:0005737">
    <property type="term" value="C:cytoplasm"/>
    <property type="evidence" value="ECO:0007669"/>
    <property type="project" value="TreeGrafter"/>
</dbReference>
<dbReference type="Gene3D" id="1.10.3210.10">
    <property type="entry name" value="Hypothetical protein af1432"/>
    <property type="match status" value="1"/>
</dbReference>
<dbReference type="SMART" id="SM00471">
    <property type="entry name" value="HDc"/>
    <property type="match status" value="1"/>
</dbReference>
<sequence length="187" mass="21855">MEEERLDRYLAFIKETELLKNVLRTAWGSAGRQESTAEHSWRLALFAALMLGEYPELDGKRVLIMCLIHDLGELYDGDISAALLPDEQQKHAEEQRSVERLFSFLPDKDRENFMAIWKEYNENRSPEAHLVKALDKAETILQHNQGMNPSDFDYEFNLQYGAAYFREDGLMAVLRDRLDQETKKHIM</sequence>
<dbReference type="EC" id="3.1.3.89" evidence="5"/>
<evidence type="ECO:0000256" key="3">
    <source>
        <dbReference type="ARBA" id="ARBA00001941"/>
    </source>
</evidence>
<dbReference type="PANTHER" id="PTHR11845:SF13">
    <property type="entry name" value="5'-DEOXYNUCLEOTIDASE HDDC2"/>
    <property type="match status" value="1"/>
</dbReference>
<comment type="catalytic activity">
    <reaction evidence="1">
        <text>a 2'-deoxyribonucleoside 5'-phosphate + H2O = a 2'-deoxyribonucleoside + phosphate</text>
        <dbReference type="Rhea" id="RHEA:36167"/>
        <dbReference type="ChEBI" id="CHEBI:15377"/>
        <dbReference type="ChEBI" id="CHEBI:18274"/>
        <dbReference type="ChEBI" id="CHEBI:43474"/>
        <dbReference type="ChEBI" id="CHEBI:65317"/>
        <dbReference type="EC" id="3.1.3.89"/>
    </reaction>
</comment>
<dbReference type="AlphaFoldDB" id="A0A174HBM5"/>
<keyword evidence="6" id="KW-0479">Metal-binding</keyword>
<evidence type="ECO:0000313" key="9">
    <source>
        <dbReference type="EMBL" id="CUO72283.1"/>
    </source>
</evidence>
<dbReference type="SUPFAM" id="SSF109604">
    <property type="entry name" value="HD-domain/PDEase-like"/>
    <property type="match status" value="1"/>
</dbReference>
<evidence type="ECO:0000259" key="8">
    <source>
        <dbReference type="SMART" id="SM00471"/>
    </source>
</evidence>
<comment type="subunit">
    <text evidence="4">Homodimer.</text>
</comment>
<dbReference type="Pfam" id="PF13023">
    <property type="entry name" value="HD_3"/>
    <property type="match status" value="1"/>
</dbReference>
<evidence type="ECO:0000256" key="6">
    <source>
        <dbReference type="ARBA" id="ARBA00022723"/>
    </source>
</evidence>
<evidence type="ECO:0000256" key="5">
    <source>
        <dbReference type="ARBA" id="ARBA00012964"/>
    </source>
</evidence>
<dbReference type="GO" id="GO:0046872">
    <property type="term" value="F:metal ion binding"/>
    <property type="evidence" value="ECO:0007669"/>
    <property type="project" value="UniProtKB-KW"/>
</dbReference>
<feature type="domain" description="HD/PDEase" evidence="8">
    <location>
        <begin position="32"/>
        <end position="149"/>
    </location>
</feature>
<dbReference type="Proteomes" id="UP000095651">
    <property type="component" value="Unassembled WGS sequence"/>
</dbReference>
<accession>A0A174HBM5</accession>
<comment type="cofactor">
    <cofactor evidence="3">
        <name>Co(2+)</name>
        <dbReference type="ChEBI" id="CHEBI:48828"/>
    </cofactor>
</comment>
<evidence type="ECO:0000256" key="4">
    <source>
        <dbReference type="ARBA" id="ARBA00011738"/>
    </source>
</evidence>
<proteinExistence type="predicted"/>
<reference evidence="9 10" key="1">
    <citation type="submission" date="2015-09" db="EMBL/GenBank/DDBJ databases">
        <authorList>
            <consortium name="Pathogen Informatics"/>
        </authorList>
    </citation>
    <scope>NUCLEOTIDE SEQUENCE [LARGE SCALE GENOMIC DNA]</scope>
    <source>
        <strain evidence="9 10">2789STDY5608850</strain>
    </source>
</reference>
<dbReference type="GO" id="GO:0002953">
    <property type="term" value="F:5'-deoxynucleotidase activity"/>
    <property type="evidence" value="ECO:0007669"/>
    <property type="project" value="UniProtKB-EC"/>
</dbReference>
<evidence type="ECO:0000256" key="1">
    <source>
        <dbReference type="ARBA" id="ARBA00001638"/>
    </source>
</evidence>
<dbReference type="InterPro" id="IPR039356">
    <property type="entry name" value="YfbR/HDDC2"/>
</dbReference>
<protein>
    <recommendedName>
        <fullName evidence="5">5'-deoxynucleotidase</fullName>
        <ecNumber evidence="5">3.1.3.89</ecNumber>
    </recommendedName>
</protein>
<name>A0A174HBM5_9FIRM</name>
<dbReference type="EMBL" id="CYZE01000010">
    <property type="protein sequence ID" value="CUO72283.1"/>
    <property type="molecule type" value="Genomic_DNA"/>
</dbReference>
<dbReference type="RefSeq" id="WP_055657437.1">
    <property type="nucleotide sequence ID" value="NZ_CABIXC010000010.1"/>
</dbReference>
<evidence type="ECO:0000313" key="10">
    <source>
        <dbReference type="Proteomes" id="UP000095651"/>
    </source>
</evidence>
<evidence type="ECO:0000256" key="7">
    <source>
        <dbReference type="ARBA" id="ARBA00022801"/>
    </source>
</evidence>
<dbReference type="InterPro" id="IPR006674">
    <property type="entry name" value="HD_domain"/>
</dbReference>
<dbReference type="PANTHER" id="PTHR11845">
    <property type="entry name" value="5'-DEOXYNUCLEOTIDASE HDDC2"/>
    <property type="match status" value="1"/>
</dbReference>
<keyword evidence="7 9" id="KW-0378">Hydrolase</keyword>
<evidence type="ECO:0000256" key="2">
    <source>
        <dbReference type="ARBA" id="ARBA00001936"/>
    </source>
</evidence>
<gene>
    <name evidence="9" type="ORF">ERS852407_03724</name>
</gene>
<dbReference type="InterPro" id="IPR003607">
    <property type="entry name" value="HD/PDEase_dom"/>
</dbReference>
<organism evidence="9 10">
    <name type="scientific">Hungatella hathewayi</name>
    <dbReference type="NCBI Taxonomy" id="154046"/>
    <lineage>
        <taxon>Bacteria</taxon>
        <taxon>Bacillati</taxon>
        <taxon>Bacillota</taxon>
        <taxon>Clostridia</taxon>
        <taxon>Lachnospirales</taxon>
        <taxon>Lachnospiraceae</taxon>
        <taxon>Hungatella</taxon>
    </lineage>
</organism>